<name>A0ABD0Z2Y0_9HEMI</name>
<organism evidence="3 4">
    <name type="scientific">Ranatra chinensis</name>
    <dbReference type="NCBI Taxonomy" id="642074"/>
    <lineage>
        <taxon>Eukaryota</taxon>
        <taxon>Metazoa</taxon>
        <taxon>Ecdysozoa</taxon>
        <taxon>Arthropoda</taxon>
        <taxon>Hexapoda</taxon>
        <taxon>Insecta</taxon>
        <taxon>Pterygota</taxon>
        <taxon>Neoptera</taxon>
        <taxon>Paraneoptera</taxon>
        <taxon>Hemiptera</taxon>
        <taxon>Heteroptera</taxon>
        <taxon>Panheteroptera</taxon>
        <taxon>Nepomorpha</taxon>
        <taxon>Nepidae</taxon>
        <taxon>Ranatrinae</taxon>
        <taxon>Ranatra</taxon>
    </lineage>
</organism>
<keyword evidence="4" id="KW-1185">Reference proteome</keyword>
<dbReference type="EMBL" id="JBFDAA010000008">
    <property type="protein sequence ID" value="KAL1129779.1"/>
    <property type="molecule type" value="Genomic_DNA"/>
</dbReference>
<dbReference type="AlphaFoldDB" id="A0ABD0Z2Y0"/>
<evidence type="ECO:0000313" key="4">
    <source>
        <dbReference type="Proteomes" id="UP001558652"/>
    </source>
</evidence>
<reference evidence="3 4" key="1">
    <citation type="submission" date="2024-07" db="EMBL/GenBank/DDBJ databases">
        <title>Chromosome-level genome assembly of the water stick insect Ranatra chinensis (Heteroptera: Nepidae).</title>
        <authorList>
            <person name="Liu X."/>
        </authorList>
    </citation>
    <scope>NUCLEOTIDE SEQUENCE [LARGE SCALE GENOMIC DNA]</scope>
    <source>
        <strain evidence="3">Cailab_2021Rc</strain>
        <tissue evidence="3">Muscle</tissue>
    </source>
</reference>
<dbReference type="Proteomes" id="UP001558652">
    <property type="component" value="Unassembled WGS sequence"/>
</dbReference>
<feature type="coiled-coil region" evidence="1">
    <location>
        <begin position="101"/>
        <end position="128"/>
    </location>
</feature>
<gene>
    <name evidence="3" type="ORF">AAG570_012723</name>
</gene>
<evidence type="ECO:0000256" key="1">
    <source>
        <dbReference type="SAM" id="Coils"/>
    </source>
</evidence>
<protein>
    <submittedName>
        <fullName evidence="3">Uncharacterized protein</fullName>
    </submittedName>
</protein>
<feature type="region of interest" description="Disordered" evidence="2">
    <location>
        <begin position="308"/>
        <end position="335"/>
    </location>
</feature>
<evidence type="ECO:0000256" key="2">
    <source>
        <dbReference type="SAM" id="MobiDB-lite"/>
    </source>
</evidence>
<proteinExistence type="predicted"/>
<feature type="non-terminal residue" evidence="3">
    <location>
        <position position="1"/>
    </location>
</feature>
<evidence type="ECO:0000313" key="3">
    <source>
        <dbReference type="EMBL" id="KAL1129779.1"/>
    </source>
</evidence>
<sequence>ELENSLHNSKRKLHKLVKQLRKEEEHKLSLEQELLEDQKRMKELEEKYKLQSDKVCLAFTKNTIDFSNRMKRLNWLNKRIKEQVLKEKSTTLEHAENVESKEALRHEIRNLRKTRDCLVEQRRNLDAKLNKDKIFSTVDERKFLECDEAIEAIDATIEYKNELMCGHKGIESKDVHRGEEMLMERLMKLSELEMRSLLYKYFQKVIDLRESGRKMEQQIAEQDQQIEAQAWKIQALSNALQQANIESERRLVMVHREHQEKLHLMFRHYAGETSGASSVEREGDKLHTQNKALRHRVLELNLKKLQGAATSHTTKVTRQKNKLIIQQQKARKQSK</sequence>
<feature type="coiled-coil region" evidence="1">
    <location>
        <begin position="6"/>
        <end position="54"/>
    </location>
</feature>
<comment type="caution">
    <text evidence="3">The sequence shown here is derived from an EMBL/GenBank/DDBJ whole genome shotgun (WGS) entry which is preliminary data.</text>
</comment>
<accession>A0ABD0Z2Y0</accession>
<keyword evidence="1" id="KW-0175">Coiled coil</keyword>